<proteinExistence type="predicted"/>
<dbReference type="EMBL" id="CAJNOK010014130">
    <property type="protein sequence ID" value="CAF1198248.1"/>
    <property type="molecule type" value="Genomic_DNA"/>
</dbReference>
<sequence length="70" mass="7818">MIEKEPVDDNEEEEKQQQVQQYQRSPSANSNEDSNDGMPEHIAKLVGKNETIDIDDSAGDMGRLSGDEQP</sequence>
<organism evidence="2 6">
    <name type="scientific">Didymodactylos carnosus</name>
    <dbReference type="NCBI Taxonomy" id="1234261"/>
    <lineage>
        <taxon>Eukaryota</taxon>
        <taxon>Metazoa</taxon>
        <taxon>Spiralia</taxon>
        <taxon>Gnathifera</taxon>
        <taxon>Rotifera</taxon>
        <taxon>Eurotatoria</taxon>
        <taxon>Bdelloidea</taxon>
        <taxon>Philodinida</taxon>
        <taxon>Philodinidae</taxon>
        <taxon>Didymodactylos</taxon>
    </lineage>
</organism>
<dbReference type="Proteomes" id="UP000682733">
    <property type="component" value="Unassembled WGS sequence"/>
</dbReference>
<evidence type="ECO:0000313" key="6">
    <source>
        <dbReference type="Proteomes" id="UP000663829"/>
    </source>
</evidence>
<accession>A0A813S3D2</accession>
<name>A0A813S3D2_9BILA</name>
<comment type="caution">
    <text evidence="2">The sequence shown here is derived from an EMBL/GenBank/DDBJ whole genome shotgun (WGS) entry which is preliminary data.</text>
</comment>
<gene>
    <name evidence="2" type="ORF">GPM918_LOCUS2982</name>
    <name evidence="3" type="ORF">OVA965_LOCUS23858</name>
    <name evidence="4" type="ORF">SRO942_LOCUS2982</name>
    <name evidence="5" type="ORF">TMI583_LOCUS24578</name>
</gene>
<evidence type="ECO:0000313" key="4">
    <source>
        <dbReference type="EMBL" id="CAF3574895.1"/>
    </source>
</evidence>
<dbReference type="EMBL" id="CAJNOQ010000347">
    <property type="protein sequence ID" value="CAF0790652.1"/>
    <property type="molecule type" value="Genomic_DNA"/>
</dbReference>
<keyword evidence="6" id="KW-1185">Reference proteome</keyword>
<evidence type="ECO:0000313" key="5">
    <source>
        <dbReference type="EMBL" id="CAF4008436.1"/>
    </source>
</evidence>
<evidence type="ECO:0000313" key="2">
    <source>
        <dbReference type="EMBL" id="CAF0790652.1"/>
    </source>
</evidence>
<dbReference type="Proteomes" id="UP000663829">
    <property type="component" value="Unassembled WGS sequence"/>
</dbReference>
<dbReference type="EMBL" id="CAJOBA010035663">
    <property type="protein sequence ID" value="CAF4008436.1"/>
    <property type="molecule type" value="Genomic_DNA"/>
</dbReference>
<evidence type="ECO:0000256" key="1">
    <source>
        <dbReference type="SAM" id="MobiDB-lite"/>
    </source>
</evidence>
<protein>
    <submittedName>
        <fullName evidence="2">Uncharacterized protein</fullName>
    </submittedName>
</protein>
<dbReference type="Proteomes" id="UP000681722">
    <property type="component" value="Unassembled WGS sequence"/>
</dbReference>
<dbReference type="EMBL" id="CAJOBC010000347">
    <property type="protein sequence ID" value="CAF3574895.1"/>
    <property type="molecule type" value="Genomic_DNA"/>
</dbReference>
<evidence type="ECO:0000313" key="3">
    <source>
        <dbReference type="EMBL" id="CAF1198248.1"/>
    </source>
</evidence>
<feature type="region of interest" description="Disordered" evidence="1">
    <location>
        <begin position="1"/>
        <end position="70"/>
    </location>
</feature>
<dbReference type="AlphaFoldDB" id="A0A813S3D2"/>
<dbReference type="Proteomes" id="UP000677228">
    <property type="component" value="Unassembled WGS sequence"/>
</dbReference>
<reference evidence="2" key="1">
    <citation type="submission" date="2021-02" db="EMBL/GenBank/DDBJ databases">
        <authorList>
            <person name="Nowell W R."/>
        </authorList>
    </citation>
    <scope>NUCLEOTIDE SEQUENCE</scope>
</reference>